<sequence>MNTKKVLKQQGLLPKTSKFNEMQMFGFLSMWVVLSAVIFFS</sequence>
<evidence type="ECO:0000313" key="2">
    <source>
        <dbReference type="EMBL" id="EKO36938.1"/>
    </source>
</evidence>
<dbReference type="EMBL" id="AMWX01000001">
    <property type="protein sequence ID" value="EKO36938.1"/>
    <property type="molecule type" value="Genomic_DNA"/>
</dbReference>
<keyword evidence="1" id="KW-0812">Transmembrane</keyword>
<dbReference type="STRING" id="1208365.B273_0031"/>
<comment type="caution">
    <text evidence="2">The sequence shown here is derived from an EMBL/GenBank/DDBJ whole genome shotgun (WGS) entry which is preliminary data.</text>
</comment>
<name>K6H358_9GAMM</name>
<reference evidence="2 3" key="1">
    <citation type="submission" date="2012-09" db="EMBL/GenBank/DDBJ databases">
        <authorList>
            <person name="Dupont C.L."/>
            <person name="Rusch D.B."/>
            <person name="Lombardo M.-J."/>
            <person name="Novotny M."/>
            <person name="Yee-Greenbaum J."/>
            <person name="Laskin R."/>
        </authorList>
    </citation>
    <scope>NUCLEOTIDE SEQUENCE [LARGE SCALE GENOMIC DNA]</scope>
    <source>
        <strain evidence="2">SAR86E</strain>
    </source>
</reference>
<keyword evidence="3" id="KW-1185">Reference proteome</keyword>
<dbReference type="Proteomes" id="UP000010310">
    <property type="component" value="Unassembled WGS sequence"/>
</dbReference>
<feature type="transmembrane region" description="Helical" evidence="1">
    <location>
        <begin position="21"/>
        <end position="40"/>
    </location>
</feature>
<dbReference type="AlphaFoldDB" id="K6H358"/>
<proteinExistence type="predicted"/>
<keyword evidence="1" id="KW-1133">Transmembrane helix</keyword>
<keyword evidence="1" id="KW-0472">Membrane</keyword>
<gene>
    <name evidence="2" type="ORF">B273_0031</name>
</gene>
<organism evidence="2 3">
    <name type="scientific">SAR86 cluster bacterium SAR86E</name>
    <dbReference type="NCBI Taxonomy" id="1208365"/>
    <lineage>
        <taxon>Bacteria</taxon>
        <taxon>Pseudomonadati</taxon>
        <taxon>Pseudomonadota</taxon>
        <taxon>Gammaproteobacteria</taxon>
        <taxon>SAR86 cluster</taxon>
    </lineage>
</organism>
<evidence type="ECO:0000313" key="3">
    <source>
        <dbReference type="Proteomes" id="UP000010310"/>
    </source>
</evidence>
<evidence type="ECO:0000256" key="1">
    <source>
        <dbReference type="SAM" id="Phobius"/>
    </source>
</evidence>
<protein>
    <submittedName>
        <fullName evidence="2">Uncharacterized protein</fullName>
    </submittedName>
</protein>
<accession>K6H358</accession>